<feature type="coiled-coil region" evidence="3">
    <location>
        <begin position="1985"/>
        <end position="2012"/>
    </location>
</feature>
<dbReference type="InterPro" id="IPR001611">
    <property type="entry name" value="Leu-rich_rpt"/>
</dbReference>
<feature type="coiled-coil region" evidence="3">
    <location>
        <begin position="2706"/>
        <end position="2733"/>
    </location>
</feature>
<dbReference type="PANTHER" id="PTHR46652">
    <property type="entry name" value="LEUCINE-RICH REPEAT AND IQ DOMAIN-CONTAINING PROTEIN 1-RELATED"/>
    <property type="match status" value="1"/>
</dbReference>
<feature type="compositionally biased region" description="Basic and acidic residues" evidence="4">
    <location>
        <begin position="63"/>
        <end position="87"/>
    </location>
</feature>
<feature type="compositionally biased region" description="Basic and acidic residues" evidence="4">
    <location>
        <begin position="4209"/>
        <end position="4221"/>
    </location>
</feature>
<feature type="coiled-coil region" evidence="3">
    <location>
        <begin position="1369"/>
        <end position="1396"/>
    </location>
</feature>
<dbReference type="PROSITE" id="PS51450">
    <property type="entry name" value="LRR"/>
    <property type="match status" value="3"/>
</dbReference>
<organism evidence="5 6">
    <name type="scientific">Polarella glacialis</name>
    <name type="common">Dinoflagellate</name>
    <dbReference type="NCBI Taxonomy" id="89957"/>
    <lineage>
        <taxon>Eukaryota</taxon>
        <taxon>Sar</taxon>
        <taxon>Alveolata</taxon>
        <taxon>Dinophyceae</taxon>
        <taxon>Suessiales</taxon>
        <taxon>Suessiaceae</taxon>
        <taxon>Polarella</taxon>
    </lineage>
</organism>
<feature type="coiled-coil region" evidence="3">
    <location>
        <begin position="1769"/>
        <end position="1796"/>
    </location>
</feature>
<dbReference type="PANTHER" id="PTHR46652:SF3">
    <property type="entry name" value="LEUCINE-RICH REPEAT-CONTAINING PROTEIN 9"/>
    <property type="match status" value="1"/>
</dbReference>
<evidence type="ECO:0000313" key="6">
    <source>
        <dbReference type="Proteomes" id="UP000654075"/>
    </source>
</evidence>
<evidence type="ECO:0000256" key="1">
    <source>
        <dbReference type="ARBA" id="ARBA00022614"/>
    </source>
</evidence>
<proteinExistence type="predicted"/>
<feature type="region of interest" description="Disordered" evidence="4">
    <location>
        <begin position="128"/>
        <end position="198"/>
    </location>
</feature>
<comment type="caution">
    <text evidence="5">The sequence shown here is derived from an EMBL/GenBank/DDBJ whole genome shotgun (WGS) entry which is preliminary data.</text>
</comment>
<feature type="coiled-coil region" evidence="3">
    <location>
        <begin position="2814"/>
        <end position="2841"/>
    </location>
</feature>
<feature type="coiled-coil region" evidence="3">
    <location>
        <begin position="2166"/>
        <end position="2193"/>
    </location>
</feature>
<feature type="compositionally biased region" description="Gly residues" evidence="4">
    <location>
        <begin position="24"/>
        <end position="39"/>
    </location>
</feature>
<feature type="coiled-coil region" evidence="3">
    <location>
        <begin position="1187"/>
        <end position="1214"/>
    </location>
</feature>
<feature type="coiled-coil region" evidence="3">
    <location>
        <begin position="421"/>
        <end position="448"/>
    </location>
</feature>
<feature type="coiled-coil region" evidence="3">
    <location>
        <begin position="637"/>
        <end position="664"/>
    </location>
</feature>
<feature type="coiled-coil region" evidence="3">
    <location>
        <begin position="2490"/>
        <end position="2517"/>
    </location>
</feature>
<dbReference type="SMART" id="SM00365">
    <property type="entry name" value="LRR_SD22"/>
    <property type="match status" value="4"/>
</dbReference>
<feature type="coiled-coil region" evidence="3">
    <location>
        <begin position="2058"/>
        <end position="2085"/>
    </location>
</feature>
<dbReference type="EMBL" id="CAJNNV010028970">
    <property type="protein sequence ID" value="CAE8626418.1"/>
    <property type="molecule type" value="Genomic_DNA"/>
</dbReference>
<feature type="compositionally biased region" description="Low complexity" evidence="4">
    <location>
        <begin position="3903"/>
        <end position="3919"/>
    </location>
</feature>
<dbReference type="OMA" id="WHEDDEM"/>
<feature type="coiled-coil region" evidence="3">
    <location>
        <begin position="1079"/>
        <end position="1106"/>
    </location>
</feature>
<protein>
    <submittedName>
        <fullName evidence="5">Uncharacterized protein</fullName>
    </submittedName>
</protein>
<feature type="coiled-coil region" evidence="3">
    <location>
        <begin position="1585"/>
        <end position="1619"/>
    </location>
</feature>
<reference evidence="5" key="1">
    <citation type="submission" date="2021-02" db="EMBL/GenBank/DDBJ databases">
        <authorList>
            <person name="Dougan E. K."/>
            <person name="Rhodes N."/>
            <person name="Thang M."/>
            <person name="Chan C."/>
        </authorList>
    </citation>
    <scope>NUCLEOTIDE SEQUENCE</scope>
</reference>
<name>A0A813GMV9_POLGL</name>
<feature type="coiled-coil region" evidence="3">
    <location>
        <begin position="790"/>
        <end position="817"/>
    </location>
</feature>
<feature type="region of interest" description="Disordered" evidence="4">
    <location>
        <begin position="3889"/>
        <end position="3940"/>
    </location>
</feature>
<accession>A0A813GMV9</accession>
<evidence type="ECO:0000256" key="2">
    <source>
        <dbReference type="ARBA" id="ARBA00022737"/>
    </source>
</evidence>
<evidence type="ECO:0000313" key="5">
    <source>
        <dbReference type="EMBL" id="CAE8626418.1"/>
    </source>
</evidence>
<feature type="coiled-coil region" evidence="3">
    <location>
        <begin position="1477"/>
        <end position="1504"/>
    </location>
</feature>
<evidence type="ECO:0000256" key="3">
    <source>
        <dbReference type="SAM" id="Coils"/>
    </source>
</evidence>
<dbReference type="Proteomes" id="UP000654075">
    <property type="component" value="Unassembled WGS sequence"/>
</dbReference>
<feature type="coiled-coil region" evidence="3">
    <location>
        <begin position="2382"/>
        <end position="2409"/>
    </location>
</feature>
<gene>
    <name evidence="5" type="ORF">PGLA1383_LOCUS43350</name>
</gene>
<dbReference type="Gene3D" id="3.80.10.10">
    <property type="entry name" value="Ribonuclease Inhibitor"/>
    <property type="match status" value="2"/>
</dbReference>
<dbReference type="Pfam" id="PF13855">
    <property type="entry name" value="LRR_8"/>
    <property type="match status" value="1"/>
</dbReference>
<feature type="coiled-coil region" evidence="3">
    <location>
        <begin position="1662"/>
        <end position="1689"/>
    </location>
</feature>
<keyword evidence="1" id="KW-0433">Leucine-rich repeat</keyword>
<dbReference type="InterPro" id="IPR032675">
    <property type="entry name" value="LRR_dom_sf"/>
</dbReference>
<feature type="coiled-coil region" evidence="3">
    <location>
        <begin position="1877"/>
        <end position="1904"/>
    </location>
</feature>
<dbReference type="CDD" id="cd21340">
    <property type="entry name" value="PPP1R42"/>
    <property type="match status" value="1"/>
</dbReference>
<keyword evidence="3" id="KW-0175">Coiled coil</keyword>
<feature type="coiled-coil region" evidence="3">
    <location>
        <begin position="863"/>
        <end position="890"/>
    </location>
</feature>
<keyword evidence="6" id="KW-1185">Reference proteome</keyword>
<keyword evidence="2" id="KW-0677">Repeat</keyword>
<feature type="region of interest" description="Disordered" evidence="4">
    <location>
        <begin position="1"/>
        <end position="105"/>
    </location>
</feature>
<feature type="region of interest" description="Disordered" evidence="4">
    <location>
        <begin position="3277"/>
        <end position="3299"/>
    </location>
</feature>
<dbReference type="InterPro" id="IPR050836">
    <property type="entry name" value="SDS22/Internalin_LRR"/>
</dbReference>
<feature type="coiled-coil region" evidence="3">
    <location>
        <begin position="2274"/>
        <end position="2301"/>
    </location>
</feature>
<dbReference type="OrthoDB" id="436566at2759"/>
<feature type="coiled-coil region" evidence="3">
    <location>
        <begin position="1261"/>
        <end position="1288"/>
    </location>
</feature>
<feature type="coiled-coil region" evidence="3">
    <location>
        <begin position="4168"/>
        <end position="4195"/>
    </location>
</feature>
<feature type="coiled-coil region" evidence="3">
    <location>
        <begin position="3112"/>
        <end position="3139"/>
    </location>
</feature>
<feature type="coiled-coil region" evidence="3">
    <location>
        <begin position="2598"/>
        <end position="2625"/>
    </location>
</feature>
<feature type="compositionally biased region" description="Low complexity" evidence="4">
    <location>
        <begin position="128"/>
        <end position="141"/>
    </location>
</feature>
<dbReference type="CDD" id="cd09272">
    <property type="entry name" value="RNase_HI_RT_Ty1"/>
    <property type="match status" value="2"/>
</dbReference>
<feature type="compositionally biased region" description="Low complexity" evidence="4">
    <location>
        <begin position="186"/>
        <end position="198"/>
    </location>
</feature>
<feature type="coiled-coil region" evidence="3">
    <location>
        <begin position="2985"/>
        <end position="3014"/>
    </location>
</feature>
<feature type="compositionally biased region" description="Low complexity" evidence="4">
    <location>
        <begin position="94"/>
        <end position="105"/>
    </location>
</feature>
<feature type="coiled-coil region" evidence="3">
    <location>
        <begin position="529"/>
        <end position="556"/>
    </location>
</feature>
<sequence length="4237" mass="441396">MSLRLLQKQLGQESEERQRQIGHGPVGRGGGGGRRGGTWLGSKPRVALGRPAPSSGKGGPGRGDGEFDPEPRTRSEGDGDWRSETGKGRGRGAGRSSASSFLSGFGVVEEEEEDYAASQDVLLQESWSAPAGGGASASWSTGRGGRRAGKGLPPAFHPGGGRGGSSFASDWGHAAEPELPIGNWGTASSSTAPSSASEEIATTWNCPLGGVEGLAEVLSAANMPQQCNAEVAAWCEEQGAANLGEILEVFDDLVAGLSLKPLEKRRLKKALSAAVDSGGSADGAADPEDSVEEVPEVTGLREAFAEARLPQHADQACAWCQRQKIARGSGVVEAATELGDHLGLKPLERKRLDKALAAIAEAEGSLEPSEAIAENKKVVSALQEAERLAEIKDKASKALSTAASGSDIQALTAALEKAKAAGLDKQILAKAEKQLQSLQEQAVRAETESALRAAAVGKDTASLEAAIATAEKVKVSDKAIAEGTKALSALQEAQRSAEIKDKASKALSTAASGSDIQALTAALEEAKAAGLDKQILAKAEKQLQSLQEKAARTEAESALCAAAVGKDTASLEAAIATAEKVKVSDKAIAEGKKALSALQEAQRSVEIKDKASKALSTAASGSDIQALTAALEEAKAAGLDKQILAKAEKQLQSLQEQAARTEAESALRAAAVGKDTASLEAAIATAEKVKVSDKAIAEGSLSALQEAQRSGDQRQSFQGPVDGSFWIRHPGTDSCARRSEGCRGKKALSALQEAQRSAEIKDKASKALSTAASGSDIQALTAALEEAKAAGLDKQILAKAEKQLQSLQEQAARTEAESALRAAAVGKDTASLEAAIATAEKVKVSDKAIAEGKKALSALQEAAGLDKQILAKAEKQLQSLQEQAARTEAESALRAAAVGKDTASLEAAIATAEKVKVSDKAIAEGTKALSALQEAQRSVEIKDKASKALSTAASGSDIQALTAALEEAKAAGLDKQILAKAEKQLRSLQEQAARTEAESALCAAAVGKDTASLEAAIATAEKAKVSDKAIAEGKMALLALQEAQRSAEIKDKASKALSTAASGSDIQALTDALEEAKAAGLDKKILAKAEKQLQSLQEQAARTEAESALRAAAASKDTASLEAAIATAEEVKVSDKAIAEGKKALSGLQEAQRSAEIKDKASKALSTAASGSDIQALTAALEEAKAAGLDKQILAKAEKQLQSLQEQAVRAETESALRAAAVGKAQRSVEIKDKASKALSTAASGSDIQALTAALEEAKAAGLDKQILAQAEKQLQSLQEQAARTEAESALRAAAVGKDTASLEAAIATAEKVKVSDKAIAEGKKALSGLQEAQRSAEIKDKASKALSTAASGSDIQALTAALEEAKAAGLDKQILAQAEKQLQSLQEQAARTEAESALRAAAVGKDTASLEAAIATAEKVKVSDKAIAEGKKALSALQEAQRSAEIKDKASKALSTAASGSDIQALTAALEEAKAAGLDKQILAQAEKQLQSLQEQAARTEAESALRAAAVGKDTASLEAAIATAEKVKVSDKAIAEGKKALSALREAQRSAEIKDKASKALSTAASGSDIQALTAALEEAKAAGLDKQILAKAEKQLQSLQEQAARTEAAIAEGKKALSALQEAQRSAEIKDKASKALSTAASGSDIQALTAALEEAKAAGLDKQILAQAEKQLQSLQEQAAAEAESALRAAAVGKDTASLEAAIATAEKVKVSDKAIAEGKKALSALREAQRSAEIKDKASKALSTAASGSDIQALTAALEEAKAAGLDKQILAKAEKQLQSLQEQAARTEAESALRAAAVGKDTASLEAAIATAEKVKVSDKAIAEGKKALSGLQEAQRSAEIKDKASKALSTAASGSDIQALTAALEEAKAAGLDKQILAKAEKQLQSLQEQAARTEAESALRAAAVGKDTASLEAAIATAEKVKVSDKAIAEGKKALSALQEAQRSAEIKDKASKALSTAASGSDIQALTAALEEAKAAGLDKQILAKAEKQLQSLQEQAARTEAESALRAAAVGKDTASLEAAIATAEKVKVSDKAIAEGKKALSALQEAAGLDKQILAKAEKQLQSLQEQAARTEAESALRAAAVGKDTASLEAAIATAEKVKVSDKAIAEGKKALSALQEAQRSAEIKDKASKALSTAASGSDIQALTAALEEAKAAGLDKQILAKAEKQLQSLQEQAARTEAESALRAAAVGKDTASLEAAIATAEKVKVSDKAIAEGKKALSALQEAQRSAEIKDKASKALSTAASGSDIQALTAALEEAKAAGLDKQILAKAEKQLQSLQEQAARTQAESALRAAAASKDTASLEAAIATAEKVKVSDKAIAEGKKALSALREAQRSAEIKDKASKALSTAASGSDMQALTVALEEAKAAGLDKQILAQAEKQLQSLQEQAARTQAESALRAAVVGKDTAPLEAAIATAEKVKVSDKAIAEGKKALSALQEAQRSAEIKDKASKALSTAASGSDIQALTAALEEAKAAGLDKQILAQAEKQLQSLQEQAARTQAESALRAAAVGKDTASLEAAIATAEKVKVSDKAIAEGKKALSALQKAQRSAEIKDKASKALSTAASGSDIQALTAALEEAKVAGLDKKILAKAEKQLQSLQEQAARTEAESALRAAAASKDTASLEAAIATAEEVKVSDKAIAEGKKALSGLQEAQRSAEIKDMASKALSTAASGSDIQALTAALEEAKAAGLDKQILAKAEKKLQSLQEQAARIEAESALRAAAASKDTASLEAAIATAEEVKVSDKAIAEGKKALSALQEAQRSVEIKDKASKALSTAASGSDIQALTAALEEAKVAGLDKQILAKAEKQLQSLQEQAARTEAESALRAAAVGKDTASLEAAIATAEKVKVSDKAIAEGKKALSGLQEAQRSAEIKDKASKALSTAASGSDIQALAAALKEAKASGVSEAFLSKGEQKFKTLQGESARKEAEAALSKAAAGQAIPALEAAIATAESTKASDRVLVRGRQALSELKSRAEAEVRRQEAATEVEAAKASASAAADEARADVLKELQAAEDAGDADALAAALVVADKFVFDRQELASAKRSLFQLQKEKREQSKREQTKSQAAAAFAEAVSGEDPERLRAALEKAEEAGLSADEIAQAKVRLQELEEEEKKEVIKLAFEDLHYAISQDDLEAATLAFEDAEGMGAGEDELKAADEALLAMRLKLDPEGEARRRRIEARKSKAGEKKWNFSGKSANSSVNDRFREHEADLERRRMLAFRARGRFRGDDEEGEESAQKNVNKLRAEVSKEKGFVPLPQRNEPAKGFAWGKTPKEESEAPRRLTLKAHLEMGAGVDLHASWWGMIVDGIDPEPGQPGLRLRDTIVEVNGTCLRELDSADCEQRFADLFGDGCAVMVEPFVELPGILAASGPVDKDSLKADLERFAADWSVEMRIEDAGGGSVRIITEGPQSAVKAAKPELQNLMQFYAGSGFIFDFVLEGFGQILFCGNLVRTAIGTLAQACECKAYADANFAGEVGIGEGGGEYTSGGVIALQGVVLTTYSRTQSLVARSTAEAELLALNSALAEALFVQSSMMDMDSDADPIPVQAWTDSTACLRLAQRLGVGRLRHLANQEVLRTKQVELAKIDCELKVADILTKHLQPARLEQPEGHVGLPEAAGADDVQPDQLNMMCEEAGRQLALCDVGPDVLSEEDAHLLRTLVGAYADANFAGEVGIDEGGGEYTSGGVIALQGVVLTTYSRTQSLVARSTAELELLALNSALAEALFVQSSMMDMDSDADPIPVQAWTDSTACLGIAQRLGVGKLRHLANQEVLRTKQVELAKIDCELKVADILTKHLQPVRLLQLAILQLAALRRFDRIRILVAPLISTEAVVDFFLLGGEVGRVVLVKFALMVLVAVAPVLERGVGGAVPRSRPPMPSHLSPGTAASPSASTAVPSPQGAGCTGRRQARPPQPLNQEVIVDATNVQRGRGESLESFNSKLTHLQLQGRRLGPDLRRLDLVQQVYVLYAYDNLISSLAGIEHAKRLQMLYLQNNRLTSMAGLEGLTHLKKLHLGHNRLVRIEHLDHCANLEELYVPHQRPPASEVPLEFCPTSMAAIAGRLRVLDAAGNRLEDCWNLSPLKRLVSFDLCDNAFQQVADLRELLMGPFLTKVSLTGNPFESQNRKATYRTAVVLGSQSIEEIDGRPVLAQERDFVKRLDEQKRKLKAQRSRLANRGYAEGGAGAAAPVSKDKVYEPGDRKGPGRIFAPPVIQDLVQW</sequence>
<dbReference type="SUPFAM" id="SSF52058">
    <property type="entry name" value="L domain-like"/>
    <property type="match status" value="1"/>
</dbReference>
<evidence type="ECO:0000256" key="4">
    <source>
        <dbReference type="SAM" id="MobiDB-lite"/>
    </source>
</evidence>
<feature type="region of interest" description="Disordered" evidence="4">
    <location>
        <begin position="4196"/>
        <end position="4225"/>
    </location>
</feature>